<protein>
    <submittedName>
        <fullName evidence="1">Uncharacterized protein</fullName>
    </submittedName>
</protein>
<dbReference type="AlphaFoldDB" id="A0A2R4SYA6"/>
<dbReference type="KEGG" id="slk:SLUN_06195"/>
<organism evidence="1 2">
    <name type="scientific">Streptomyces lunaelactis</name>
    <dbReference type="NCBI Taxonomy" id="1535768"/>
    <lineage>
        <taxon>Bacteria</taxon>
        <taxon>Bacillati</taxon>
        <taxon>Actinomycetota</taxon>
        <taxon>Actinomycetes</taxon>
        <taxon>Kitasatosporales</taxon>
        <taxon>Streptomycetaceae</taxon>
        <taxon>Streptomyces</taxon>
    </lineage>
</organism>
<dbReference type="Proteomes" id="UP000244201">
    <property type="component" value="Chromosome"/>
</dbReference>
<accession>A0A2R4SYA6</accession>
<evidence type="ECO:0000313" key="1">
    <source>
        <dbReference type="EMBL" id="AVZ71841.1"/>
    </source>
</evidence>
<evidence type="ECO:0000313" key="2">
    <source>
        <dbReference type="Proteomes" id="UP000244201"/>
    </source>
</evidence>
<sequence length="65" mass="7009">MLAAVRRQGQLSPFAFGSVVGPRELDAGRAQSREFTYQNPRQAAAINALARLVLQRLESTAPAIA</sequence>
<proteinExistence type="predicted"/>
<reference evidence="1 2" key="1">
    <citation type="submission" date="2018-01" db="EMBL/GenBank/DDBJ databases">
        <title>Complete genome sequence of Streptomyces lunaelactis MM109T, a Ferroverdin A producer isolated from cave moonmilk deposits.</title>
        <authorList>
            <person name="Naome A."/>
            <person name="Martinet L."/>
            <person name="Maciejewska M."/>
            <person name="Anderssen S."/>
            <person name="Adam D."/>
            <person name="Tenconi E."/>
            <person name="Deflandre B."/>
            <person name="Arguelles-Arias A."/>
            <person name="Calusinska M."/>
            <person name="Copieters W."/>
            <person name="Karim L."/>
            <person name="Hanikenne M."/>
            <person name="Baurain D."/>
            <person name="van Wezel G."/>
            <person name="Smargiasso N."/>
            <person name="de Pauw E."/>
            <person name="Delfosse P."/>
            <person name="Rigali S."/>
        </authorList>
    </citation>
    <scope>NUCLEOTIDE SEQUENCE [LARGE SCALE GENOMIC DNA]</scope>
    <source>
        <strain evidence="1 2">MM109</strain>
    </source>
</reference>
<keyword evidence="2" id="KW-1185">Reference proteome</keyword>
<name>A0A2R4SYA6_9ACTN</name>
<gene>
    <name evidence="1" type="ORF">SLUN_06195</name>
</gene>
<dbReference type="EMBL" id="CP026304">
    <property type="protein sequence ID" value="AVZ71841.1"/>
    <property type="molecule type" value="Genomic_DNA"/>
</dbReference>